<feature type="transmembrane region" description="Helical" evidence="1">
    <location>
        <begin position="175"/>
        <end position="193"/>
    </location>
</feature>
<protein>
    <recommendedName>
        <fullName evidence="4">Frag1/DRAM/Sfk1 family protein</fullName>
    </recommendedName>
</protein>
<feature type="transmembrane region" description="Helical" evidence="1">
    <location>
        <begin position="92"/>
        <end position="114"/>
    </location>
</feature>
<dbReference type="EMBL" id="FNAK01000003">
    <property type="protein sequence ID" value="SDD84056.1"/>
    <property type="molecule type" value="Genomic_DNA"/>
</dbReference>
<keyword evidence="3" id="KW-1185">Reference proteome</keyword>
<evidence type="ECO:0000313" key="2">
    <source>
        <dbReference type="EMBL" id="SDD84056.1"/>
    </source>
</evidence>
<reference evidence="2 3" key="1">
    <citation type="submission" date="2016-10" db="EMBL/GenBank/DDBJ databases">
        <authorList>
            <person name="de Groot N.N."/>
        </authorList>
    </citation>
    <scope>NUCLEOTIDE SEQUENCE [LARGE SCALE GENOMIC DNA]</scope>
    <source>
        <strain evidence="2 3">CGMCC 1.9109</strain>
    </source>
</reference>
<gene>
    <name evidence="2" type="ORF">SAMN04488071_1443</name>
</gene>
<dbReference type="AlphaFoldDB" id="A0A1G6Y368"/>
<evidence type="ECO:0008006" key="4">
    <source>
        <dbReference type="Google" id="ProtNLM"/>
    </source>
</evidence>
<proteinExistence type="predicted"/>
<keyword evidence="1" id="KW-0472">Membrane</keyword>
<dbReference type="InterPro" id="IPR009339">
    <property type="entry name" value="DUF998"/>
</dbReference>
<feature type="transmembrane region" description="Helical" evidence="1">
    <location>
        <begin position="21"/>
        <end position="42"/>
    </location>
</feature>
<name>A0A1G6Y368_9PROT</name>
<keyword evidence="1" id="KW-1133">Transmembrane helix</keyword>
<feature type="transmembrane region" description="Helical" evidence="1">
    <location>
        <begin position="62"/>
        <end position="80"/>
    </location>
</feature>
<sequence>MAHSDGLILHYMSMRRAIGRLGLLFPIILVVGSILFGDMANLGGDIMRLSISQYYHSPMGDVFVGVLCAEAIFLYAYQGYKDTPEQAARRPWYYISDNAAGNIAAVAAAGTAIFPTLETKDVLAGIPFGISSYLHWFFSLLFFLILAYFCLCLFTKSSDAEPTLQKRRRNKIYRLCGWTMLSMIGLGAVYLILGKYILRTEQIAAIEAYSPTFWLETISVWAFGLSWYVKGEAILKDMPYEEEEAEAEPAG</sequence>
<evidence type="ECO:0000313" key="3">
    <source>
        <dbReference type="Proteomes" id="UP000183685"/>
    </source>
</evidence>
<feature type="transmembrane region" description="Helical" evidence="1">
    <location>
        <begin position="134"/>
        <end position="154"/>
    </location>
</feature>
<keyword evidence="1" id="KW-0812">Transmembrane</keyword>
<feature type="transmembrane region" description="Helical" evidence="1">
    <location>
        <begin position="213"/>
        <end position="229"/>
    </location>
</feature>
<dbReference type="OrthoDB" id="9803163at2"/>
<dbReference type="Proteomes" id="UP000183685">
    <property type="component" value="Unassembled WGS sequence"/>
</dbReference>
<dbReference type="Pfam" id="PF06197">
    <property type="entry name" value="DUF998"/>
    <property type="match status" value="1"/>
</dbReference>
<organism evidence="2 3">
    <name type="scientific">Kordiimonas lacus</name>
    <dbReference type="NCBI Taxonomy" id="637679"/>
    <lineage>
        <taxon>Bacteria</taxon>
        <taxon>Pseudomonadati</taxon>
        <taxon>Pseudomonadota</taxon>
        <taxon>Alphaproteobacteria</taxon>
        <taxon>Kordiimonadales</taxon>
        <taxon>Kordiimonadaceae</taxon>
        <taxon>Kordiimonas</taxon>
    </lineage>
</organism>
<dbReference type="STRING" id="637679.GCA_001550055_01124"/>
<dbReference type="RefSeq" id="WP_068302039.1">
    <property type="nucleotide sequence ID" value="NZ_FNAK01000003.1"/>
</dbReference>
<accession>A0A1G6Y368</accession>
<evidence type="ECO:0000256" key="1">
    <source>
        <dbReference type="SAM" id="Phobius"/>
    </source>
</evidence>